<evidence type="ECO:0000313" key="3">
    <source>
        <dbReference type="EMBL" id="HJD97531.1"/>
    </source>
</evidence>
<keyword evidence="1" id="KW-0732">Signal</keyword>
<dbReference type="EMBL" id="DYZA01000156">
    <property type="protein sequence ID" value="HJD97531.1"/>
    <property type="molecule type" value="Genomic_DNA"/>
</dbReference>
<dbReference type="Gene3D" id="1.20.1270.180">
    <property type="match status" value="1"/>
</dbReference>
<dbReference type="Proteomes" id="UP000698963">
    <property type="component" value="Unassembled WGS sequence"/>
</dbReference>
<sequence>MKTMPVMLLSGLLLTVVHGAALAEEELAPGYNICMENALSNMDMMDCTQAAYEHWDKVLNENYAVALKACDDAVDPAACRANIKKAERLWVQYKEAMAEAVADLNGGGSLSRLAAESFLAEETKKQATLLGAAGL</sequence>
<protein>
    <submittedName>
        <fullName evidence="3">DUF1311 domain-containing protein</fullName>
    </submittedName>
</protein>
<dbReference type="InterPro" id="IPR009739">
    <property type="entry name" value="LprI-like_N"/>
</dbReference>
<feature type="signal peptide" evidence="1">
    <location>
        <begin position="1"/>
        <end position="23"/>
    </location>
</feature>
<reference evidence="3" key="2">
    <citation type="submission" date="2021-09" db="EMBL/GenBank/DDBJ databases">
        <authorList>
            <person name="Gilroy R."/>
        </authorList>
    </citation>
    <scope>NUCLEOTIDE SEQUENCE</scope>
    <source>
        <strain evidence="3">ChiGjej2B2-19336</strain>
    </source>
</reference>
<name>A0A921AX46_9BACT</name>
<feature type="chain" id="PRO_5036999910" evidence="1">
    <location>
        <begin position="24"/>
        <end position="135"/>
    </location>
</feature>
<evidence type="ECO:0000259" key="2">
    <source>
        <dbReference type="Pfam" id="PF07007"/>
    </source>
</evidence>
<accession>A0A921AX46</accession>
<gene>
    <name evidence="3" type="ORF">K8W16_07785</name>
</gene>
<comment type="caution">
    <text evidence="3">The sequence shown here is derived from an EMBL/GenBank/DDBJ whole genome shotgun (WGS) entry which is preliminary data.</text>
</comment>
<dbReference type="RefSeq" id="WP_304122582.1">
    <property type="nucleotide sequence ID" value="NZ_DYZA01000156.1"/>
</dbReference>
<evidence type="ECO:0000313" key="4">
    <source>
        <dbReference type="Proteomes" id="UP000698963"/>
    </source>
</evidence>
<organism evidence="3 4">
    <name type="scientific">Mailhella massiliensis</name>
    <dbReference type="NCBI Taxonomy" id="1903261"/>
    <lineage>
        <taxon>Bacteria</taxon>
        <taxon>Pseudomonadati</taxon>
        <taxon>Thermodesulfobacteriota</taxon>
        <taxon>Desulfovibrionia</taxon>
        <taxon>Desulfovibrionales</taxon>
        <taxon>Desulfovibrionaceae</taxon>
        <taxon>Mailhella</taxon>
    </lineage>
</organism>
<evidence type="ECO:0000256" key="1">
    <source>
        <dbReference type="SAM" id="SignalP"/>
    </source>
</evidence>
<dbReference type="AlphaFoldDB" id="A0A921AX46"/>
<reference evidence="3" key="1">
    <citation type="journal article" date="2021" name="PeerJ">
        <title>Extensive microbial diversity within the chicken gut microbiome revealed by metagenomics and culture.</title>
        <authorList>
            <person name="Gilroy R."/>
            <person name="Ravi A."/>
            <person name="Getino M."/>
            <person name="Pursley I."/>
            <person name="Horton D.L."/>
            <person name="Alikhan N.F."/>
            <person name="Baker D."/>
            <person name="Gharbi K."/>
            <person name="Hall N."/>
            <person name="Watson M."/>
            <person name="Adriaenssens E.M."/>
            <person name="Foster-Nyarko E."/>
            <person name="Jarju S."/>
            <person name="Secka A."/>
            <person name="Antonio M."/>
            <person name="Oren A."/>
            <person name="Chaudhuri R.R."/>
            <person name="La Ragione R."/>
            <person name="Hildebrand F."/>
            <person name="Pallen M.J."/>
        </authorList>
    </citation>
    <scope>NUCLEOTIDE SEQUENCE</scope>
    <source>
        <strain evidence="3">ChiGjej2B2-19336</strain>
    </source>
</reference>
<feature type="domain" description="Lysozyme inhibitor LprI-like N-terminal" evidence="2">
    <location>
        <begin position="34"/>
        <end position="127"/>
    </location>
</feature>
<dbReference type="Pfam" id="PF07007">
    <property type="entry name" value="LprI"/>
    <property type="match status" value="1"/>
</dbReference>
<proteinExistence type="predicted"/>